<sequence>MMMMTKNKKISLVTDQDIEAALQLIQLKNHYQNFVTTNSDEHPRCEIDEPFTKIVLKSKEFLEAQDIKHNKKKICKGGYENIRKRKSDGITSCLSSLTFDLDDSGDEDANEAVCSVRKMKKFRSIVDIYNATKPL</sequence>
<keyword evidence="2" id="KW-1185">Reference proteome</keyword>
<organism evidence="1 2">
    <name type="scientific">Heracleum sosnowskyi</name>
    <dbReference type="NCBI Taxonomy" id="360622"/>
    <lineage>
        <taxon>Eukaryota</taxon>
        <taxon>Viridiplantae</taxon>
        <taxon>Streptophyta</taxon>
        <taxon>Embryophyta</taxon>
        <taxon>Tracheophyta</taxon>
        <taxon>Spermatophyta</taxon>
        <taxon>Magnoliopsida</taxon>
        <taxon>eudicotyledons</taxon>
        <taxon>Gunneridae</taxon>
        <taxon>Pentapetalae</taxon>
        <taxon>asterids</taxon>
        <taxon>campanulids</taxon>
        <taxon>Apiales</taxon>
        <taxon>Apiaceae</taxon>
        <taxon>Apioideae</taxon>
        <taxon>apioid superclade</taxon>
        <taxon>Tordylieae</taxon>
        <taxon>Tordyliinae</taxon>
        <taxon>Heracleum</taxon>
    </lineage>
</organism>
<gene>
    <name evidence="1" type="ORF">POM88_043796</name>
</gene>
<comment type="caution">
    <text evidence="1">The sequence shown here is derived from an EMBL/GenBank/DDBJ whole genome shotgun (WGS) entry which is preliminary data.</text>
</comment>
<reference evidence="1" key="1">
    <citation type="submission" date="2023-02" db="EMBL/GenBank/DDBJ databases">
        <title>Genome of toxic invasive species Heracleum sosnowskyi carries increased number of genes despite the absence of recent whole-genome duplications.</title>
        <authorList>
            <person name="Schelkunov M."/>
            <person name="Shtratnikova V."/>
            <person name="Makarenko M."/>
            <person name="Klepikova A."/>
            <person name="Omelchenko D."/>
            <person name="Novikova G."/>
            <person name="Obukhova E."/>
            <person name="Bogdanov V."/>
            <person name="Penin A."/>
            <person name="Logacheva M."/>
        </authorList>
    </citation>
    <scope>NUCLEOTIDE SEQUENCE</scope>
    <source>
        <strain evidence="1">Hsosn_3</strain>
        <tissue evidence="1">Leaf</tissue>
    </source>
</reference>
<name>A0AAD8H471_9APIA</name>
<dbReference type="Proteomes" id="UP001237642">
    <property type="component" value="Unassembled WGS sequence"/>
</dbReference>
<accession>A0AAD8H471</accession>
<evidence type="ECO:0000313" key="2">
    <source>
        <dbReference type="Proteomes" id="UP001237642"/>
    </source>
</evidence>
<protein>
    <submittedName>
        <fullName evidence="1">Uncharacterized protein</fullName>
    </submittedName>
</protein>
<reference evidence="1" key="2">
    <citation type="submission" date="2023-05" db="EMBL/GenBank/DDBJ databases">
        <authorList>
            <person name="Schelkunov M.I."/>
        </authorList>
    </citation>
    <scope>NUCLEOTIDE SEQUENCE</scope>
    <source>
        <strain evidence="1">Hsosn_3</strain>
        <tissue evidence="1">Leaf</tissue>
    </source>
</reference>
<dbReference type="AlphaFoldDB" id="A0AAD8H471"/>
<proteinExistence type="predicted"/>
<evidence type="ECO:0000313" key="1">
    <source>
        <dbReference type="EMBL" id="KAK1359322.1"/>
    </source>
</evidence>
<dbReference type="EMBL" id="JAUIZM010000010">
    <property type="protein sequence ID" value="KAK1359322.1"/>
    <property type="molecule type" value="Genomic_DNA"/>
</dbReference>